<evidence type="ECO:0000256" key="2">
    <source>
        <dbReference type="ARBA" id="ARBA00004123"/>
    </source>
</evidence>
<organism evidence="15">
    <name type="scientific">Menopon gallinae</name>
    <name type="common">poultry shaft louse</name>
    <dbReference type="NCBI Taxonomy" id="328185"/>
    <lineage>
        <taxon>Eukaryota</taxon>
        <taxon>Metazoa</taxon>
        <taxon>Ecdysozoa</taxon>
        <taxon>Arthropoda</taxon>
        <taxon>Hexapoda</taxon>
        <taxon>Insecta</taxon>
        <taxon>Pterygota</taxon>
        <taxon>Neoptera</taxon>
        <taxon>Paraneoptera</taxon>
        <taxon>Psocodea</taxon>
        <taxon>Troctomorpha</taxon>
        <taxon>Phthiraptera</taxon>
        <taxon>Amblycera</taxon>
        <taxon>Menoponidae</taxon>
        <taxon>Menopon</taxon>
    </lineage>
</organism>
<dbReference type="GO" id="GO:0016579">
    <property type="term" value="P:protein deubiquitination"/>
    <property type="evidence" value="ECO:0007669"/>
    <property type="project" value="InterPro"/>
</dbReference>
<dbReference type="PANTHER" id="PTHR14159:SF0">
    <property type="entry name" value="ATAXIN-3-RELATED"/>
    <property type="match status" value="1"/>
</dbReference>
<feature type="region of interest" description="Disordered" evidence="13">
    <location>
        <begin position="307"/>
        <end position="335"/>
    </location>
</feature>
<evidence type="ECO:0000256" key="8">
    <source>
        <dbReference type="ARBA" id="ARBA00023015"/>
    </source>
</evidence>
<dbReference type="SMART" id="SM01246">
    <property type="entry name" value="Josephin"/>
    <property type="match status" value="1"/>
</dbReference>
<feature type="active site" description="Proton acceptor" evidence="11">
    <location>
        <position position="167"/>
    </location>
</feature>
<dbReference type="Gene3D" id="1.10.287.10">
    <property type="entry name" value="S15/NS1, RNA-binding"/>
    <property type="match status" value="1"/>
</dbReference>
<proteinExistence type="predicted"/>
<dbReference type="PRINTS" id="PR01233">
    <property type="entry name" value="JOSEPHIN"/>
</dbReference>
<comment type="catalytic activity">
    <reaction evidence="1">
        <text>Thiol-dependent hydrolysis of ester, thioester, amide, peptide and isopeptide bonds formed by the C-terminal Gly of ubiquitin (a 76-residue protein attached to proteins as an intracellular targeting signal).</text>
        <dbReference type="EC" id="3.4.19.12"/>
    </reaction>
</comment>
<feature type="active site" evidence="12">
    <location>
        <position position="167"/>
    </location>
</feature>
<dbReference type="SMART" id="SM00726">
    <property type="entry name" value="UIM"/>
    <property type="match status" value="3"/>
</dbReference>
<dbReference type="PROSITE" id="PS50957">
    <property type="entry name" value="JOSEPHIN"/>
    <property type="match status" value="1"/>
</dbReference>
<dbReference type="FunFam" id="3.90.70.40:FF:000005">
    <property type="entry name" value="Ataxin 3"/>
    <property type="match status" value="1"/>
</dbReference>
<evidence type="ECO:0000256" key="10">
    <source>
        <dbReference type="ARBA" id="ARBA00023242"/>
    </source>
</evidence>
<evidence type="ECO:0000256" key="6">
    <source>
        <dbReference type="ARBA" id="ARBA00022801"/>
    </source>
</evidence>
<comment type="caution">
    <text evidence="15">The sequence shown here is derived from an EMBL/GenBank/DDBJ whole genome shotgun (WGS) entry which is preliminary data.</text>
</comment>
<keyword evidence="10" id="KW-0539">Nucleus</keyword>
<dbReference type="Pfam" id="PF02809">
    <property type="entry name" value="UIM"/>
    <property type="match status" value="3"/>
</dbReference>
<name>A0AAW2ICS3_9NEOP</name>
<keyword evidence="9" id="KW-0804">Transcription</keyword>
<dbReference type="EC" id="3.4.19.12" evidence="3"/>
<dbReference type="Gene3D" id="3.90.70.40">
    <property type="match status" value="1"/>
</dbReference>
<evidence type="ECO:0000256" key="3">
    <source>
        <dbReference type="ARBA" id="ARBA00012759"/>
    </source>
</evidence>
<evidence type="ECO:0000256" key="13">
    <source>
        <dbReference type="SAM" id="MobiDB-lite"/>
    </source>
</evidence>
<dbReference type="EMBL" id="JARGDH010000001">
    <property type="protein sequence ID" value="KAL0279736.1"/>
    <property type="molecule type" value="Genomic_DNA"/>
</dbReference>
<dbReference type="InterPro" id="IPR033865">
    <property type="entry name" value="Ataxin-3"/>
</dbReference>
<keyword evidence="5" id="KW-0833">Ubl conjugation pathway</keyword>
<evidence type="ECO:0000259" key="14">
    <source>
        <dbReference type="PROSITE" id="PS50957"/>
    </source>
</evidence>
<accession>A0AAW2ICS3</accession>
<dbReference type="Gene3D" id="6.10.140.100">
    <property type="match status" value="1"/>
</dbReference>
<gene>
    <name evidence="15" type="ORF">PYX00_001235</name>
</gene>
<evidence type="ECO:0000256" key="12">
    <source>
        <dbReference type="PROSITE-ProRule" id="PRU00331"/>
    </source>
</evidence>
<dbReference type="GO" id="GO:0004843">
    <property type="term" value="F:cysteine-type deubiquitinase activity"/>
    <property type="evidence" value="ECO:0007669"/>
    <property type="project" value="UniProtKB-EC"/>
</dbReference>
<evidence type="ECO:0000256" key="4">
    <source>
        <dbReference type="ARBA" id="ARBA00022670"/>
    </source>
</evidence>
<reference evidence="15" key="1">
    <citation type="journal article" date="2024" name="Gigascience">
        <title>Chromosome-level genome of the poultry shaft louse Menopon gallinae provides insight into the host-switching and adaptive evolution of parasitic lice.</title>
        <authorList>
            <person name="Xu Y."/>
            <person name="Ma L."/>
            <person name="Liu S."/>
            <person name="Liang Y."/>
            <person name="Liu Q."/>
            <person name="He Z."/>
            <person name="Tian L."/>
            <person name="Duan Y."/>
            <person name="Cai W."/>
            <person name="Li H."/>
            <person name="Song F."/>
        </authorList>
    </citation>
    <scope>NUCLEOTIDE SEQUENCE</scope>
    <source>
        <strain evidence="15">Cailab_2023a</strain>
    </source>
</reference>
<dbReference type="InterPro" id="IPR003903">
    <property type="entry name" value="UIM_dom"/>
</dbReference>
<feature type="active site" evidence="11 12">
    <location>
        <position position="182"/>
    </location>
</feature>
<evidence type="ECO:0000256" key="11">
    <source>
        <dbReference type="PIRSR" id="PIRSR633865-1"/>
    </source>
</evidence>
<keyword evidence="4" id="KW-0645">Protease</keyword>
<feature type="active site" evidence="12">
    <location>
        <position position="60"/>
    </location>
</feature>
<evidence type="ECO:0000256" key="7">
    <source>
        <dbReference type="ARBA" id="ARBA00022807"/>
    </source>
</evidence>
<evidence type="ECO:0000256" key="5">
    <source>
        <dbReference type="ARBA" id="ARBA00022786"/>
    </source>
</evidence>
<dbReference type="GO" id="GO:0005634">
    <property type="term" value="C:nucleus"/>
    <property type="evidence" value="ECO:0007669"/>
    <property type="project" value="UniProtKB-SubCell"/>
</dbReference>
<sequence length="367" mass="41164">MSWCFKRKFSKPIPPAQNRIDLTTALGRSLDPFFFATVRFYVTKINMESIYFEKQEGSLCAQHCLNALLQGPYFTAVDLAMHAQNLDDEERIRMAESGVDTDEYRTFLQQPSGNMDDSGYFSVQVISSCLSVWGLELVRYSSTEKKAVDAQKHPELMKAYICNYKDHWFTVRKLACQWFNLNSLSSGPKLISDTYLGMFLAQLQQEGYSIFVVLGDFPQCEADIVLKNNPIKQVNETSTATSSKQSSASIRPFEGIGYRLGGSSPSCVTQDENEELQRALQLSMAGDVGHPDENGDDLELRKAIELSLRPSSHHSSEGTSSLSKPSSEEADDADLQRALTMSLECIDADEVKRKRLAYFEKLNSTPT</sequence>
<keyword evidence="7" id="KW-0788">Thiol protease</keyword>
<protein>
    <recommendedName>
        <fullName evidence="3">ubiquitinyl hydrolase 1</fullName>
        <ecNumber evidence="3">3.4.19.12</ecNumber>
    </recommendedName>
</protein>
<feature type="active site" description="Nucleophile" evidence="11">
    <location>
        <position position="60"/>
    </location>
</feature>
<feature type="domain" description="Josephin" evidence="14">
    <location>
        <begin position="47"/>
        <end position="228"/>
    </location>
</feature>
<evidence type="ECO:0000256" key="1">
    <source>
        <dbReference type="ARBA" id="ARBA00000707"/>
    </source>
</evidence>
<dbReference type="GO" id="GO:0006508">
    <property type="term" value="P:proteolysis"/>
    <property type="evidence" value="ECO:0007669"/>
    <property type="project" value="UniProtKB-KW"/>
</dbReference>
<evidence type="ECO:0000313" key="15">
    <source>
        <dbReference type="EMBL" id="KAL0279736.1"/>
    </source>
</evidence>
<keyword evidence="6 12" id="KW-0378">Hydrolase</keyword>
<keyword evidence="8" id="KW-0805">Transcription regulation</keyword>
<dbReference type="PANTHER" id="PTHR14159">
    <property type="entry name" value="ATAXIN-3-RELATED"/>
    <property type="match status" value="1"/>
</dbReference>
<dbReference type="AlphaFoldDB" id="A0AAW2ICS3"/>
<dbReference type="Pfam" id="PF02099">
    <property type="entry name" value="Josephin"/>
    <property type="match status" value="1"/>
</dbReference>
<comment type="subcellular location">
    <subcellularLocation>
        <location evidence="2">Nucleus</location>
    </subcellularLocation>
</comment>
<dbReference type="InterPro" id="IPR006155">
    <property type="entry name" value="Josephin"/>
</dbReference>
<evidence type="ECO:0000256" key="9">
    <source>
        <dbReference type="ARBA" id="ARBA00023163"/>
    </source>
</evidence>